<dbReference type="STRING" id="269796.Rru_A3377"/>
<accession>Q2RNX4</accession>
<evidence type="ECO:0000313" key="4">
    <source>
        <dbReference type="Proteomes" id="UP000001929"/>
    </source>
</evidence>
<dbReference type="RefSeq" id="WP_011391124.1">
    <property type="nucleotide sequence ID" value="NC_007643.1"/>
</dbReference>
<evidence type="ECO:0000256" key="1">
    <source>
        <dbReference type="ARBA" id="ARBA00022801"/>
    </source>
</evidence>
<keyword evidence="4" id="KW-1185">Reference proteome</keyword>
<gene>
    <name evidence="3" type="ordered locus">Rru_A3377</name>
</gene>
<dbReference type="GO" id="GO:0004553">
    <property type="term" value="F:hydrolase activity, hydrolyzing O-glycosyl compounds"/>
    <property type="evidence" value="ECO:0007669"/>
    <property type="project" value="TreeGrafter"/>
</dbReference>
<dbReference type="AlphaFoldDB" id="Q2RNX4"/>
<evidence type="ECO:0000259" key="2">
    <source>
        <dbReference type="Pfam" id="PF12146"/>
    </source>
</evidence>
<dbReference type="KEGG" id="rru:Rru_A3377"/>
<dbReference type="PhylomeDB" id="Q2RNX4"/>
<dbReference type="EnsemblBacteria" id="ABC24171">
    <property type="protein sequence ID" value="ABC24171"/>
    <property type="gene ID" value="Rru_A3377"/>
</dbReference>
<dbReference type="HOGENOM" id="CLU_066961_0_0_5"/>
<dbReference type="eggNOG" id="COG1073">
    <property type="taxonomic scope" value="Bacteria"/>
</dbReference>
<evidence type="ECO:0000313" key="3">
    <source>
        <dbReference type="EMBL" id="ABC24171.1"/>
    </source>
</evidence>
<dbReference type="ESTHER" id="rhort-q2rnx4">
    <property type="family name" value="6_AlphaBeta_hydrolase"/>
</dbReference>
<proteinExistence type="predicted"/>
<dbReference type="Proteomes" id="UP000001929">
    <property type="component" value="Chromosome"/>
</dbReference>
<feature type="domain" description="Serine aminopeptidase S33" evidence="2">
    <location>
        <begin position="33"/>
        <end position="139"/>
    </location>
</feature>
<dbReference type="SUPFAM" id="SSF53474">
    <property type="entry name" value="alpha/beta-Hydrolases"/>
    <property type="match status" value="1"/>
</dbReference>
<dbReference type="InterPro" id="IPR029058">
    <property type="entry name" value="AB_hydrolase_fold"/>
</dbReference>
<dbReference type="EMBL" id="CP000230">
    <property type="protein sequence ID" value="ABC24171.1"/>
    <property type="molecule type" value="Genomic_DNA"/>
</dbReference>
<name>Q2RNX4_RHORT</name>
<dbReference type="InterPro" id="IPR022742">
    <property type="entry name" value="Hydrolase_4"/>
</dbReference>
<dbReference type="Gene3D" id="3.40.50.1820">
    <property type="entry name" value="alpha/beta hydrolase"/>
    <property type="match status" value="1"/>
</dbReference>
<keyword evidence="1 3" id="KW-0378">Hydrolase</keyword>
<dbReference type="InterPro" id="IPR052382">
    <property type="entry name" value="ABHD10_acyl-thioesterase"/>
</dbReference>
<dbReference type="Pfam" id="PF12146">
    <property type="entry name" value="Hydrolase_4"/>
    <property type="match status" value="1"/>
</dbReference>
<reference evidence="3 4" key="1">
    <citation type="journal article" date="2011" name="Stand. Genomic Sci.">
        <title>Complete genome sequence of Rhodospirillum rubrum type strain (S1).</title>
        <authorList>
            <person name="Munk A.C."/>
            <person name="Copeland A."/>
            <person name="Lucas S."/>
            <person name="Lapidus A."/>
            <person name="Del Rio T.G."/>
            <person name="Barry K."/>
            <person name="Detter J.C."/>
            <person name="Hammon N."/>
            <person name="Israni S."/>
            <person name="Pitluck S."/>
            <person name="Brettin T."/>
            <person name="Bruce D."/>
            <person name="Han C."/>
            <person name="Tapia R."/>
            <person name="Gilna P."/>
            <person name="Schmutz J."/>
            <person name="Larimer F."/>
            <person name="Land M."/>
            <person name="Kyrpides N.C."/>
            <person name="Mavromatis K."/>
            <person name="Richardson P."/>
            <person name="Rohde M."/>
            <person name="Goker M."/>
            <person name="Klenk H.P."/>
            <person name="Zhang Y."/>
            <person name="Roberts G.P."/>
            <person name="Reslewic S."/>
            <person name="Schwartz D.C."/>
        </authorList>
    </citation>
    <scope>NUCLEOTIDE SEQUENCE [LARGE SCALE GENOMIC DNA]</scope>
    <source>
        <strain evidence="4">ATCC 11170 / ATH 1.1.1 / DSM 467 / LMG 4362 / NCIMB 8255 / S1</strain>
    </source>
</reference>
<dbReference type="PANTHER" id="PTHR16138">
    <property type="entry name" value="MYCOPHENOLIC ACID ACYL-GLUCURONIDE ESTERASE, MITOCHONDRIAL"/>
    <property type="match status" value="1"/>
</dbReference>
<sequence length="256" mass="27677">MSTDLAERAPSILTDLDGATIAYHRTPGKSPGVVFIHGFMSNMDGGKALFVENWCRNHGRAFLRFDQTGHGLSSGAFEEGSIGRWAADTIAVLDALTSGPQVLIGSSMGGWLMLLAALARPDRVAGLIGLAAAPDFTEDLIWDQASPEIRETLLREGRVEEAGSGDEGPTVFTKLLIEDGRRHLLLRAPLAIECPVRLIHGLGDQSVPWETALRLQKALRASDVSVTLVKDGEHRLSRPQDLDRLGRTLEALLAQL</sequence>
<organism evidence="3 4">
    <name type="scientific">Rhodospirillum rubrum (strain ATCC 11170 / ATH 1.1.1 / DSM 467 / LMG 4362 / NCIMB 8255 / S1)</name>
    <dbReference type="NCBI Taxonomy" id="269796"/>
    <lineage>
        <taxon>Bacteria</taxon>
        <taxon>Pseudomonadati</taxon>
        <taxon>Pseudomonadota</taxon>
        <taxon>Alphaproteobacteria</taxon>
        <taxon>Rhodospirillales</taxon>
        <taxon>Rhodospirillaceae</taxon>
        <taxon>Rhodospirillum</taxon>
    </lineage>
</organism>
<dbReference type="PATRIC" id="fig|269796.9.peg.3491"/>
<protein>
    <submittedName>
        <fullName evidence="3">Alpha/beta hydrolase fold</fullName>
    </submittedName>
</protein>
<dbReference type="PANTHER" id="PTHR16138:SF7">
    <property type="entry name" value="PALMITOYL-PROTEIN THIOESTERASE ABHD10, MITOCHONDRIAL"/>
    <property type="match status" value="1"/>
</dbReference>